<comment type="caution">
    <text evidence="1">The sequence shown here is derived from an EMBL/GenBank/DDBJ whole genome shotgun (WGS) entry which is preliminary data.</text>
</comment>
<dbReference type="InterPro" id="IPR029044">
    <property type="entry name" value="Nucleotide-diphossugar_trans"/>
</dbReference>
<evidence type="ECO:0000313" key="1">
    <source>
        <dbReference type="EMBL" id="GCE83094.1"/>
    </source>
</evidence>
<proteinExistence type="predicted"/>
<dbReference type="AlphaFoldDB" id="A0A4P5NSE0"/>
<name>A0A4P5NSE0_9PROT</name>
<organism evidence="1 2">
    <name type="scientific">Komagataeibacter diospyri</name>
    <dbReference type="NCBI Taxonomy" id="1932662"/>
    <lineage>
        <taxon>Bacteria</taxon>
        <taxon>Pseudomonadati</taxon>
        <taxon>Pseudomonadota</taxon>
        <taxon>Alphaproteobacteria</taxon>
        <taxon>Acetobacterales</taxon>
        <taxon>Acetobacteraceae</taxon>
        <taxon>Komagataeibacter</taxon>
    </lineage>
</organism>
<dbReference type="EMBL" id="BDLU01000032">
    <property type="protein sequence ID" value="GCE83094.1"/>
    <property type="molecule type" value="Genomic_DNA"/>
</dbReference>
<evidence type="ECO:0000313" key="2">
    <source>
        <dbReference type="Proteomes" id="UP000315095"/>
    </source>
</evidence>
<keyword evidence="2" id="KW-1185">Reference proteome</keyword>
<dbReference type="SUPFAM" id="SSF53448">
    <property type="entry name" value="Nucleotide-diphospho-sugar transferases"/>
    <property type="match status" value="1"/>
</dbReference>
<sequence>MSEATNIELDQDEEIFLDQFSDFVLTSPLNPRPDGLKQVGFLGRNMETGRPPVTIYGKDGHSPEHPFKIVCYYTEDNIYKEYAERLRTSAARFGLDCYLKPIRSKGIWEHNCALKAEFLLEEWSTSPDPIVWVDADATIENMPSLFACINADIALHKWTWDHAHADDGWEFCSGTLYLGKSPYTKALLEQWVLRCRADPMTWDQVHLCSAWCDINSKLPLKTAWLPRAYLQIEGAPETDADVIKHWQCFAPASRRTQDISFHCP</sequence>
<reference evidence="2" key="1">
    <citation type="submission" date="2017-01" db="EMBL/GenBank/DDBJ databases">
        <title>Komagataeibacter sp. MSKU9 whole genome sequencing project.</title>
        <authorList>
            <person name="Matsutani M."/>
            <person name="Naloka K."/>
            <person name="Theeragool G."/>
            <person name="Yakushi T."/>
            <person name="Matsushita K."/>
        </authorList>
    </citation>
    <scope>NUCLEOTIDE SEQUENCE [LARGE SCALE GENOMIC DNA]</scope>
    <source>
        <strain evidence="2">MSKU9</strain>
    </source>
</reference>
<dbReference type="Proteomes" id="UP000315095">
    <property type="component" value="Unassembled WGS sequence"/>
</dbReference>
<dbReference type="OrthoDB" id="7840170at2"/>
<protein>
    <submittedName>
        <fullName evidence="1">Uncharacterized protein</fullName>
    </submittedName>
</protein>
<gene>
    <name evidence="1" type="ORF">MSKU9_1235</name>
</gene>
<accession>A0A4P5NSE0</accession>
<dbReference type="RefSeq" id="WP_141260475.1">
    <property type="nucleotide sequence ID" value="NZ_BDLU01000032.1"/>
</dbReference>